<dbReference type="RefSeq" id="WP_159481531.1">
    <property type="nucleotide sequence ID" value="NZ_BAAATH010000012.1"/>
</dbReference>
<accession>A0A640SIT3</accession>
<evidence type="ECO:0000259" key="1">
    <source>
        <dbReference type="Pfam" id="PF13460"/>
    </source>
</evidence>
<evidence type="ECO:0000313" key="3">
    <source>
        <dbReference type="Proteomes" id="UP000435837"/>
    </source>
</evidence>
<dbReference type="Gene3D" id="3.90.25.10">
    <property type="entry name" value="UDP-galactose 4-epimerase, domain 1"/>
    <property type="match status" value="1"/>
</dbReference>
<dbReference type="InterPro" id="IPR036291">
    <property type="entry name" value="NAD(P)-bd_dom_sf"/>
</dbReference>
<comment type="caution">
    <text evidence="2">The sequence shown here is derived from an EMBL/GenBank/DDBJ whole genome shotgun (WGS) entry which is preliminary data.</text>
</comment>
<dbReference type="PANTHER" id="PTHR47129:SF1">
    <property type="entry name" value="NMRA-LIKE DOMAIN-CONTAINING PROTEIN"/>
    <property type="match status" value="1"/>
</dbReference>
<reference evidence="2 3" key="1">
    <citation type="submission" date="2019-12" db="EMBL/GenBank/DDBJ databases">
        <title>Whole genome shotgun sequence of Streptomyces caniferus NBRC 15389.</title>
        <authorList>
            <person name="Ichikawa N."/>
            <person name="Kimura A."/>
            <person name="Kitahashi Y."/>
            <person name="Komaki H."/>
            <person name="Tamura T."/>
        </authorList>
    </citation>
    <scope>NUCLEOTIDE SEQUENCE [LARGE SCALE GENOMIC DNA]</scope>
    <source>
        <strain evidence="2 3">NBRC 15389</strain>
    </source>
</reference>
<dbReference type="PANTHER" id="PTHR47129">
    <property type="entry name" value="QUINONE OXIDOREDUCTASE 2"/>
    <property type="match status" value="1"/>
</dbReference>
<dbReference type="CDD" id="cd05269">
    <property type="entry name" value="TMR_SDR_a"/>
    <property type="match status" value="1"/>
</dbReference>
<dbReference type="InterPro" id="IPR016040">
    <property type="entry name" value="NAD(P)-bd_dom"/>
</dbReference>
<protein>
    <submittedName>
        <fullName evidence="2">NAD(P)-dependent oxidoreductase</fullName>
    </submittedName>
</protein>
<dbReference type="InterPro" id="IPR052718">
    <property type="entry name" value="NmrA-type_oxidoreductase"/>
</dbReference>
<dbReference type="Gene3D" id="3.40.50.720">
    <property type="entry name" value="NAD(P)-binding Rossmann-like Domain"/>
    <property type="match status" value="1"/>
</dbReference>
<proteinExistence type="predicted"/>
<feature type="domain" description="NAD(P)-binding" evidence="1">
    <location>
        <begin position="7"/>
        <end position="168"/>
    </location>
</feature>
<dbReference type="AlphaFoldDB" id="A0A640SIT3"/>
<name>A0A640SIT3_9ACTN</name>
<evidence type="ECO:0000313" key="2">
    <source>
        <dbReference type="EMBL" id="GFE10744.1"/>
    </source>
</evidence>
<dbReference type="EMBL" id="BLIN01000005">
    <property type="protein sequence ID" value="GFE10744.1"/>
    <property type="molecule type" value="Genomic_DNA"/>
</dbReference>
<dbReference type="Pfam" id="PF13460">
    <property type="entry name" value="NAD_binding_10"/>
    <property type="match status" value="1"/>
</dbReference>
<organism evidence="2 3">
    <name type="scientific">Streptomyces caniferus</name>
    <dbReference type="NCBI Taxonomy" id="285557"/>
    <lineage>
        <taxon>Bacteria</taxon>
        <taxon>Bacillati</taxon>
        <taxon>Actinomycetota</taxon>
        <taxon>Actinomycetes</taxon>
        <taxon>Kitasatosporales</taxon>
        <taxon>Streptomycetaceae</taxon>
        <taxon>Streptomyces</taxon>
    </lineage>
</organism>
<sequence length="288" mass="29975">MSIVVTGATGALGRLVVEELLKRTAPGEIVTVARDRAKAAGIEARGVRVKVADYSRPETLQGVFAAGDRALLISGNEAGQRLVQHRAVIDAAREAGVALLAYTSILGGPAATFSIAEEHLATEQALLASGVPYCLLRNGWYHENYTGALAGTLRTGAVVGSAGRGRVATAARRDYAEAAAVVLTGSGQENTVYELSGDTAWTMAEYAAEVSRQTGREIPYRDLPPERYTALLIEAGVPALGARMVAEADAGIARGELGATPGELSRLLGRPTTPIAEAITEALKELPG</sequence>
<gene>
    <name evidence="2" type="ORF">Scani_70120</name>
</gene>
<dbReference type="SUPFAM" id="SSF51735">
    <property type="entry name" value="NAD(P)-binding Rossmann-fold domains"/>
    <property type="match status" value="1"/>
</dbReference>
<dbReference type="Proteomes" id="UP000435837">
    <property type="component" value="Unassembled WGS sequence"/>
</dbReference>
<dbReference type="OrthoDB" id="5510591at2"/>
<dbReference type="GeneID" id="96636501"/>